<dbReference type="Pfam" id="PF01498">
    <property type="entry name" value="HTH_Tnp_Tc3_2"/>
    <property type="match status" value="1"/>
</dbReference>
<dbReference type="InterPro" id="IPR002492">
    <property type="entry name" value="Transposase_Tc1-like"/>
</dbReference>
<evidence type="ECO:0000256" key="1">
    <source>
        <dbReference type="SAM" id="MobiDB-lite"/>
    </source>
</evidence>
<evidence type="ECO:0000259" key="2">
    <source>
        <dbReference type="PROSITE" id="PS50878"/>
    </source>
</evidence>
<evidence type="ECO:0000313" key="3">
    <source>
        <dbReference type="EMBL" id="GFY28868.1"/>
    </source>
</evidence>
<dbReference type="GO" id="GO:0015074">
    <property type="term" value="P:DNA integration"/>
    <property type="evidence" value="ECO:0007669"/>
    <property type="project" value="InterPro"/>
</dbReference>
<dbReference type="GO" id="GO:0003677">
    <property type="term" value="F:DNA binding"/>
    <property type="evidence" value="ECO:0007669"/>
    <property type="project" value="InterPro"/>
</dbReference>
<keyword evidence="4" id="KW-1185">Reference proteome</keyword>
<dbReference type="Pfam" id="PF00078">
    <property type="entry name" value="RVT_1"/>
    <property type="match status" value="1"/>
</dbReference>
<accession>A0A8X6W5V4</accession>
<dbReference type="AlphaFoldDB" id="A0A8X6W5V4"/>
<reference evidence="3" key="1">
    <citation type="submission" date="2020-08" db="EMBL/GenBank/DDBJ databases">
        <title>Multicomponent nature underlies the extraordinary mechanical properties of spider dragline silk.</title>
        <authorList>
            <person name="Kono N."/>
            <person name="Nakamura H."/>
            <person name="Mori M."/>
            <person name="Yoshida Y."/>
            <person name="Ohtoshi R."/>
            <person name="Malay A.D."/>
            <person name="Moran D.A.P."/>
            <person name="Tomita M."/>
            <person name="Numata K."/>
            <person name="Arakawa K."/>
        </authorList>
    </citation>
    <scope>NUCLEOTIDE SEQUENCE</scope>
</reference>
<feature type="domain" description="Reverse transcriptase" evidence="2">
    <location>
        <begin position="1"/>
        <end position="127"/>
    </location>
</feature>
<gene>
    <name evidence="3" type="primary">RTase_270</name>
    <name evidence="3" type="ORF">TNCV_4720001</name>
</gene>
<dbReference type="GO" id="GO:0006313">
    <property type="term" value="P:DNA transposition"/>
    <property type="evidence" value="ECO:0007669"/>
    <property type="project" value="InterPro"/>
</dbReference>
<sequence length="220" mass="24921">MFGIGGKALPWIYDFLRNRLIRVKFNNSLSRSFSFFQGGPQGSVLGRTLFSLYLSGIESVIKRKCEVGAFAEDIALWKSDSDLMKLERDINLVLEDIQNFTLDHKLTFNSTKSMEDFGKRNMPGKRVRRHISQLWTREGTHAQKTGPGAARKTTGREDRSIVWQALGDPTVTHSTIRADVGVAIVPQTVSRHLAEANLKSKRPFRALPLTPEHRQLRLQC</sequence>
<keyword evidence="3" id="KW-0548">Nucleotidyltransferase</keyword>
<dbReference type="EMBL" id="BMAU01021387">
    <property type="protein sequence ID" value="GFY28868.1"/>
    <property type="molecule type" value="Genomic_DNA"/>
</dbReference>
<name>A0A8X6W5V4_TRICX</name>
<dbReference type="Proteomes" id="UP000887159">
    <property type="component" value="Unassembled WGS sequence"/>
</dbReference>
<dbReference type="PROSITE" id="PS50878">
    <property type="entry name" value="RT_POL"/>
    <property type="match status" value="1"/>
</dbReference>
<keyword evidence="3" id="KW-0808">Transferase</keyword>
<protein>
    <submittedName>
        <fullName evidence="3">Putative RNA-directed DNA polymerase from transposon BS</fullName>
    </submittedName>
</protein>
<organism evidence="3 4">
    <name type="scientific">Trichonephila clavipes</name>
    <name type="common">Golden silk orbweaver</name>
    <name type="synonym">Nephila clavipes</name>
    <dbReference type="NCBI Taxonomy" id="2585209"/>
    <lineage>
        <taxon>Eukaryota</taxon>
        <taxon>Metazoa</taxon>
        <taxon>Ecdysozoa</taxon>
        <taxon>Arthropoda</taxon>
        <taxon>Chelicerata</taxon>
        <taxon>Arachnida</taxon>
        <taxon>Araneae</taxon>
        <taxon>Araneomorphae</taxon>
        <taxon>Entelegynae</taxon>
        <taxon>Araneoidea</taxon>
        <taxon>Nephilidae</taxon>
        <taxon>Trichonephila</taxon>
    </lineage>
</organism>
<proteinExistence type="predicted"/>
<comment type="caution">
    <text evidence="3">The sequence shown here is derived from an EMBL/GenBank/DDBJ whole genome shotgun (WGS) entry which is preliminary data.</text>
</comment>
<dbReference type="PANTHER" id="PTHR33332">
    <property type="entry name" value="REVERSE TRANSCRIPTASE DOMAIN-CONTAINING PROTEIN"/>
    <property type="match status" value="1"/>
</dbReference>
<feature type="region of interest" description="Disordered" evidence="1">
    <location>
        <begin position="138"/>
        <end position="158"/>
    </location>
</feature>
<dbReference type="GO" id="GO:0003964">
    <property type="term" value="F:RNA-directed DNA polymerase activity"/>
    <property type="evidence" value="ECO:0007669"/>
    <property type="project" value="UniProtKB-KW"/>
</dbReference>
<dbReference type="InterPro" id="IPR000477">
    <property type="entry name" value="RT_dom"/>
</dbReference>
<keyword evidence="3" id="KW-0695">RNA-directed DNA polymerase</keyword>
<evidence type="ECO:0000313" key="4">
    <source>
        <dbReference type="Proteomes" id="UP000887159"/>
    </source>
</evidence>